<proteinExistence type="inferred from homology"/>
<keyword evidence="5 6" id="KW-0472">Membrane</keyword>
<feature type="transmembrane region" description="Helical" evidence="6">
    <location>
        <begin position="284"/>
        <end position="309"/>
    </location>
</feature>
<feature type="domain" description="ABC transmembrane type-1" evidence="7">
    <location>
        <begin position="90"/>
        <end position="305"/>
    </location>
</feature>
<accession>A0A920CXW1</accession>
<evidence type="ECO:0000256" key="1">
    <source>
        <dbReference type="ARBA" id="ARBA00004141"/>
    </source>
</evidence>
<keyword evidence="3 6" id="KW-0812">Transmembrane</keyword>
<dbReference type="Gene3D" id="1.10.3720.10">
    <property type="entry name" value="MetI-like"/>
    <property type="match status" value="1"/>
</dbReference>
<feature type="transmembrane region" description="Helical" evidence="6">
    <location>
        <begin position="130"/>
        <end position="151"/>
    </location>
</feature>
<dbReference type="EMBL" id="BOSE01000005">
    <property type="protein sequence ID" value="GIP17316.1"/>
    <property type="molecule type" value="Genomic_DNA"/>
</dbReference>
<dbReference type="InterPro" id="IPR035906">
    <property type="entry name" value="MetI-like_sf"/>
</dbReference>
<feature type="transmembrane region" description="Helical" evidence="6">
    <location>
        <begin position="191"/>
        <end position="212"/>
    </location>
</feature>
<evidence type="ECO:0000256" key="4">
    <source>
        <dbReference type="ARBA" id="ARBA00022989"/>
    </source>
</evidence>
<dbReference type="InterPro" id="IPR000515">
    <property type="entry name" value="MetI-like"/>
</dbReference>
<evidence type="ECO:0000256" key="2">
    <source>
        <dbReference type="ARBA" id="ARBA00022448"/>
    </source>
</evidence>
<organism evidence="8 9">
    <name type="scientific">Paenibacillus montaniterrae</name>
    <dbReference type="NCBI Taxonomy" id="429341"/>
    <lineage>
        <taxon>Bacteria</taxon>
        <taxon>Bacillati</taxon>
        <taxon>Bacillota</taxon>
        <taxon>Bacilli</taxon>
        <taxon>Bacillales</taxon>
        <taxon>Paenibacillaceae</taxon>
        <taxon>Paenibacillus</taxon>
    </lineage>
</organism>
<dbReference type="Proteomes" id="UP000683139">
    <property type="component" value="Unassembled WGS sequence"/>
</dbReference>
<dbReference type="PANTHER" id="PTHR43496">
    <property type="entry name" value="PROTEIN LPLB"/>
    <property type="match status" value="1"/>
</dbReference>
<evidence type="ECO:0000313" key="8">
    <source>
        <dbReference type="EMBL" id="GIP17316.1"/>
    </source>
</evidence>
<dbReference type="AlphaFoldDB" id="A0A920CXW1"/>
<comment type="subcellular location">
    <subcellularLocation>
        <location evidence="6">Cell membrane</location>
        <topology evidence="6">Multi-pass membrane protein</topology>
    </subcellularLocation>
    <subcellularLocation>
        <location evidence="1">Membrane</location>
        <topology evidence="1">Multi-pass membrane protein</topology>
    </subcellularLocation>
</comment>
<sequence>MRASASKPIVANSRRTTSSTMAHYMKRAFPIYLMVLPGLLSIILFKYLPMFGIAISFQQYSPFRGVWGSKWVGLENFVRLFTEQQFATLLKNTLILNLIDICFYFPAPIIFALILNEVRIKWFKSSLQTIVYLPHFVSMIVVVGITNILFASEFGGINEWLASVGLPRYEGLTDPDHFRWIWLLQNIWKEVGWSAIIYLAALASIDPTLYEAAKIDGASRLKQIWHITLPSLAQVVLILFILRLGSFIDIGFEHIFLLQNPLNLVVSDVFDTYIYRVGVQQGEFSYTTAVGLFKSVVGLVLVLAANAIAKRSGREGVY</sequence>
<dbReference type="GO" id="GO:0055085">
    <property type="term" value="P:transmembrane transport"/>
    <property type="evidence" value="ECO:0007669"/>
    <property type="project" value="InterPro"/>
</dbReference>
<comment type="similarity">
    <text evidence="6">Belongs to the binding-protein-dependent transport system permease family.</text>
</comment>
<dbReference type="SUPFAM" id="SSF161098">
    <property type="entry name" value="MetI-like"/>
    <property type="match status" value="1"/>
</dbReference>
<feature type="transmembrane region" description="Helical" evidence="6">
    <location>
        <begin position="224"/>
        <end position="242"/>
    </location>
</feature>
<gene>
    <name evidence="8" type="primary">yteP_4</name>
    <name evidence="8" type="ORF">J40TS1_29580</name>
</gene>
<keyword evidence="9" id="KW-1185">Reference proteome</keyword>
<reference evidence="8" key="1">
    <citation type="submission" date="2021-03" db="EMBL/GenBank/DDBJ databases">
        <title>Antimicrobial resistance genes in bacteria isolated from Japanese honey, and their potential for conferring macrolide and lincosamide resistance in the American foulbrood pathogen Paenibacillus larvae.</title>
        <authorList>
            <person name="Okamoto M."/>
            <person name="Kumagai M."/>
            <person name="Kanamori H."/>
            <person name="Takamatsu D."/>
        </authorList>
    </citation>
    <scope>NUCLEOTIDE SEQUENCE</scope>
    <source>
        <strain evidence="8">J40TS1</strain>
    </source>
</reference>
<keyword evidence="4 6" id="KW-1133">Transmembrane helix</keyword>
<evidence type="ECO:0000259" key="7">
    <source>
        <dbReference type="PROSITE" id="PS50928"/>
    </source>
</evidence>
<dbReference type="GO" id="GO:0005886">
    <property type="term" value="C:plasma membrane"/>
    <property type="evidence" value="ECO:0007669"/>
    <property type="project" value="UniProtKB-SubCell"/>
</dbReference>
<evidence type="ECO:0000256" key="6">
    <source>
        <dbReference type="RuleBase" id="RU363032"/>
    </source>
</evidence>
<feature type="transmembrane region" description="Helical" evidence="6">
    <location>
        <begin position="31"/>
        <end position="57"/>
    </location>
</feature>
<comment type="caution">
    <text evidence="8">The sequence shown here is derived from an EMBL/GenBank/DDBJ whole genome shotgun (WGS) entry which is preliminary data.</text>
</comment>
<evidence type="ECO:0000313" key="9">
    <source>
        <dbReference type="Proteomes" id="UP000683139"/>
    </source>
</evidence>
<evidence type="ECO:0000256" key="5">
    <source>
        <dbReference type="ARBA" id="ARBA00023136"/>
    </source>
</evidence>
<dbReference type="PROSITE" id="PS50928">
    <property type="entry name" value="ABC_TM1"/>
    <property type="match status" value="1"/>
</dbReference>
<evidence type="ECO:0000256" key="3">
    <source>
        <dbReference type="ARBA" id="ARBA00022692"/>
    </source>
</evidence>
<dbReference type="PANTHER" id="PTHR43496:SF1">
    <property type="entry name" value="POLYGALACTURONAN_RHAMNOGALACTURONAN TRANSPORT SYSTEM PERMEASE PROTEIN YTEP"/>
    <property type="match status" value="1"/>
</dbReference>
<protein>
    <submittedName>
        <fullName evidence="8">Multiple-sugar transport system permease YteP</fullName>
    </submittedName>
</protein>
<dbReference type="CDD" id="cd06261">
    <property type="entry name" value="TM_PBP2"/>
    <property type="match status" value="1"/>
</dbReference>
<feature type="transmembrane region" description="Helical" evidence="6">
    <location>
        <begin position="94"/>
        <end position="118"/>
    </location>
</feature>
<keyword evidence="2 6" id="KW-0813">Transport</keyword>
<name>A0A920CXW1_9BACL</name>
<dbReference type="Pfam" id="PF00528">
    <property type="entry name" value="BPD_transp_1"/>
    <property type="match status" value="1"/>
</dbReference>